<evidence type="ECO:0000313" key="19">
    <source>
        <dbReference type="Proteomes" id="UP001516023"/>
    </source>
</evidence>
<dbReference type="FunFam" id="1.10.1410.10:FF:000019">
    <property type="entry name" value="Nuclear poly(A) polymerase 3"/>
    <property type="match status" value="1"/>
</dbReference>
<feature type="compositionally biased region" description="Basic residues" evidence="14">
    <location>
        <begin position="40"/>
        <end position="55"/>
    </location>
</feature>
<feature type="binding site" evidence="13">
    <location>
        <position position="191"/>
    </location>
    <ligand>
        <name>Mg(2+)</name>
        <dbReference type="ChEBI" id="CHEBI:18420"/>
        <label>2</label>
        <note>catalytic</note>
    </ligand>
</feature>
<evidence type="ECO:0000256" key="8">
    <source>
        <dbReference type="ARBA" id="ARBA00022840"/>
    </source>
</evidence>
<dbReference type="Gene3D" id="3.30.70.590">
    <property type="entry name" value="Poly(A) polymerase predicted RNA binding domain"/>
    <property type="match status" value="1"/>
</dbReference>
<evidence type="ECO:0000259" key="15">
    <source>
        <dbReference type="Pfam" id="PF04926"/>
    </source>
</evidence>
<comment type="caution">
    <text evidence="18">The sequence shown here is derived from an EMBL/GenBank/DDBJ whole genome shotgun (WGS) entry which is preliminary data.</text>
</comment>
<comment type="function">
    <text evidence="11">Polymerase that creates the 3'-poly(A) tail of mRNA's.</text>
</comment>
<dbReference type="PANTHER" id="PTHR10682:SF10">
    <property type="entry name" value="POLYNUCLEOTIDE ADENYLYLTRANSFERASE"/>
    <property type="match status" value="1"/>
</dbReference>
<evidence type="ECO:0000256" key="4">
    <source>
        <dbReference type="ARBA" id="ARBA00022664"/>
    </source>
</evidence>
<dbReference type="CDD" id="cd05402">
    <property type="entry name" value="NT_PAP_TUTase"/>
    <property type="match status" value="1"/>
</dbReference>
<evidence type="ECO:0000313" key="18">
    <source>
        <dbReference type="EMBL" id="KAL3801101.1"/>
    </source>
</evidence>
<feature type="compositionally biased region" description="Basic and acidic residues" evidence="14">
    <location>
        <begin position="10"/>
        <end position="19"/>
    </location>
</feature>
<evidence type="ECO:0000256" key="6">
    <source>
        <dbReference type="ARBA" id="ARBA00022723"/>
    </source>
</evidence>
<comment type="cofactor">
    <cofactor evidence="1">
        <name>Mn(2+)</name>
        <dbReference type="ChEBI" id="CHEBI:29035"/>
    </cofactor>
</comment>
<dbReference type="EMBL" id="JABMIG020000029">
    <property type="protein sequence ID" value="KAL3801101.1"/>
    <property type="molecule type" value="Genomic_DNA"/>
</dbReference>
<evidence type="ECO:0000256" key="1">
    <source>
        <dbReference type="ARBA" id="ARBA00001936"/>
    </source>
</evidence>
<organism evidence="18 19">
    <name type="scientific">Cyclotella cryptica</name>
    <dbReference type="NCBI Taxonomy" id="29204"/>
    <lineage>
        <taxon>Eukaryota</taxon>
        <taxon>Sar</taxon>
        <taxon>Stramenopiles</taxon>
        <taxon>Ochrophyta</taxon>
        <taxon>Bacillariophyta</taxon>
        <taxon>Coscinodiscophyceae</taxon>
        <taxon>Thalassiosirophycidae</taxon>
        <taxon>Stephanodiscales</taxon>
        <taxon>Stephanodiscaceae</taxon>
        <taxon>Cyclotella</taxon>
    </lineage>
</organism>
<dbReference type="Gene3D" id="1.10.1410.10">
    <property type="match status" value="1"/>
</dbReference>
<keyword evidence="5 11" id="KW-0808">Transferase</keyword>
<evidence type="ECO:0000256" key="11">
    <source>
        <dbReference type="PIRNR" id="PIRNR018425"/>
    </source>
</evidence>
<dbReference type="GO" id="GO:0006397">
    <property type="term" value="P:mRNA processing"/>
    <property type="evidence" value="ECO:0007669"/>
    <property type="project" value="UniProtKB-KW"/>
</dbReference>
<dbReference type="Pfam" id="PF04926">
    <property type="entry name" value="PAP_RNA-bind"/>
    <property type="match status" value="2"/>
</dbReference>
<dbReference type="Gene3D" id="3.30.460.10">
    <property type="entry name" value="Beta Polymerase, domain 2"/>
    <property type="match status" value="1"/>
</dbReference>
<evidence type="ECO:0000256" key="2">
    <source>
        <dbReference type="ARBA" id="ARBA00004123"/>
    </source>
</evidence>
<feature type="binding site" evidence="12">
    <location>
        <position position="281"/>
    </location>
    <ligand>
        <name>ATP</name>
        <dbReference type="ChEBI" id="CHEBI:30616"/>
    </ligand>
</feature>
<name>A0ABD3QNN5_9STRA</name>
<evidence type="ECO:0000256" key="13">
    <source>
        <dbReference type="PIRSR" id="PIRSR018425-2"/>
    </source>
</evidence>
<comment type="catalytic activity">
    <reaction evidence="11">
        <text>RNA(n) + ATP = RNA(n)-3'-adenine ribonucleotide + diphosphate</text>
        <dbReference type="Rhea" id="RHEA:11332"/>
        <dbReference type="Rhea" id="RHEA-COMP:14527"/>
        <dbReference type="Rhea" id="RHEA-COMP:17347"/>
        <dbReference type="ChEBI" id="CHEBI:30616"/>
        <dbReference type="ChEBI" id="CHEBI:33019"/>
        <dbReference type="ChEBI" id="CHEBI:140395"/>
        <dbReference type="ChEBI" id="CHEBI:173115"/>
        <dbReference type="EC" id="2.7.7.19"/>
    </reaction>
</comment>
<keyword evidence="7 11" id="KW-0547">Nucleotide-binding</keyword>
<comment type="cofactor">
    <cofactor evidence="13">
        <name>Mg(2+)</name>
        <dbReference type="ChEBI" id="CHEBI:18420"/>
    </cofactor>
    <text evidence="13">Binds 2 magnesium ions. Also active with manganese.</text>
</comment>
<dbReference type="Pfam" id="PF04928">
    <property type="entry name" value="PAP_central"/>
    <property type="match status" value="1"/>
</dbReference>
<accession>A0ABD3QNN5</accession>
<feature type="domain" description="Poly(A) polymerase nucleotidyltransferase" evidence="17">
    <location>
        <begin position="62"/>
        <end position="219"/>
    </location>
</feature>
<feature type="binding site" evidence="13">
    <location>
        <position position="139"/>
    </location>
    <ligand>
        <name>Mg(2+)</name>
        <dbReference type="ChEBI" id="CHEBI:18420"/>
        <label>2</label>
        <note>catalytic</note>
    </ligand>
</feature>
<comment type="similarity">
    <text evidence="3 11">Belongs to the poly(A) polymerase family.</text>
</comment>
<comment type="subcellular location">
    <subcellularLocation>
        <location evidence="2 11">Nucleus</location>
    </subcellularLocation>
</comment>
<dbReference type="PIRSF" id="PIRSF018425">
    <property type="entry name" value="PolyA_polymerase"/>
    <property type="match status" value="1"/>
</dbReference>
<feature type="binding site" evidence="12">
    <location>
        <begin position="137"/>
        <end position="139"/>
    </location>
    <ligand>
        <name>ATP</name>
        <dbReference type="ChEBI" id="CHEBI:30616"/>
    </ligand>
</feature>
<feature type="domain" description="Poly(A) polymerase RNA-binding" evidence="15">
    <location>
        <begin position="421"/>
        <end position="480"/>
    </location>
</feature>
<dbReference type="GO" id="GO:1990817">
    <property type="term" value="F:poly(A) RNA polymerase activity"/>
    <property type="evidence" value="ECO:0007669"/>
    <property type="project" value="UniProtKB-UniRule"/>
</dbReference>
<evidence type="ECO:0000256" key="5">
    <source>
        <dbReference type="ARBA" id="ARBA00022679"/>
    </source>
</evidence>
<dbReference type="GO" id="GO:0003723">
    <property type="term" value="F:RNA binding"/>
    <property type="evidence" value="ECO:0007669"/>
    <property type="project" value="UniProtKB-UniRule"/>
</dbReference>
<evidence type="ECO:0000259" key="16">
    <source>
        <dbReference type="Pfam" id="PF04928"/>
    </source>
</evidence>
<feature type="compositionally biased region" description="Basic residues" evidence="14">
    <location>
        <begin position="20"/>
        <end position="30"/>
    </location>
</feature>
<feature type="binding site" evidence="12">
    <location>
        <begin position="124"/>
        <end position="126"/>
    </location>
    <ligand>
        <name>ATP</name>
        <dbReference type="ChEBI" id="CHEBI:30616"/>
    </ligand>
</feature>
<reference evidence="18 19" key="1">
    <citation type="journal article" date="2020" name="G3 (Bethesda)">
        <title>Improved Reference Genome for Cyclotella cryptica CCMP332, a Model for Cell Wall Morphogenesis, Salinity Adaptation, and Lipid Production in Diatoms (Bacillariophyta).</title>
        <authorList>
            <person name="Roberts W.R."/>
            <person name="Downey K.M."/>
            <person name="Ruck E.C."/>
            <person name="Traller J.C."/>
            <person name="Alverson A.J."/>
        </authorList>
    </citation>
    <scope>NUCLEOTIDE SEQUENCE [LARGE SCALE GENOMIC DNA]</scope>
    <source>
        <strain evidence="18 19">CCMP332</strain>
    </source>
</reference>
<feature type="domain" description="Poly(A) polymerase RNA-binding" evidence="15">
    <location>
        <begin position="483"/>
        <end position="549"/>
    </location>
</feature>
<feature type="binding site" evidence="12">
    <location>
        <position position="191"/>
    </location>
    <ligand>
        <name>ATP</name>
        <dbReference type="ChEBI" id="CHEBI:30616"/>
    </ligand>
</feature>
<evidence type="ECO:0000256" key="7">
    <source>
        <dbReference type="ARBA" id="ARBA00022741"/>
    </source>
</evidence>
<gene>
    <name evidence="18" type="ORF">HJC23_002394</name>
</gene>
<keyword evidence="19" id="KW-1185">Reference proteome</keyword>
<keyword evidence="10 11" id="KW-0539">Nucleus</keyword>
<keyword evidence="8 11" id="KW-0067">ATP-binding</keyword>
<dbReference type="SUPFAM" id="SSF81301">
    <property type="entry name" value="Nucleotidyltransferase"/>
    <property type="match status" value="1"/>
</dbReference>
<keyword evidence="4 11" id="KW-0507">mRNA processing</keyword>
<dbReference type="SUPFAM" id="SSF81631">
    <property type="entry name" value="PAP/OAS1 substrate-binding domain"/>
    <property type="match status" value="1"/>
</dbReference>
<evidence type="ECO:0000256" key="9">
    <source>
        <dbReference type="ARBA" id="ARBA00022842"/>
    </source>
</evidence>
<dbReference type="GO" id="GO:0005634">
    <property type="term" value="C:nucleus"/>
    <property type="evidence" value="ECO:0007669"/>
    <property type="project" value="UniProtKB-SubCell"/>
</dbReference>
<evidence type="ECO:0000256" key="12">
    <source>
        <dbReference type="PIRSR" id="PIRSR018425-1"/>
    </source>
</evidence>
<dbReference type="InterPro" id="IPR011068">
    <property type="entry name" value="NuclTrfase_I-like_C"/>
</dbReference>
<feature type="binding site" evidence="13">
    <location>
        <position position="139"/>
    </location>
    <ligand>
        <name>Mg(2+)</name>
        <dbReference type="ChEBI" id="CHEBI:18420"/>
        <label>1</label>
        <note>catalytic</note>
    </ligand>
</feature>
<feature type="domain" description="Poly(A) polymerase central" evidence="16">
    <location>
        <begin position="272"/>
        <end position="418"/>
    </location>
</feature>
<dbReference type="AlphaFoldDB" id="A0ABD3QNN5"/>
<sequence length="611" mass="69196">MDQQQAFTNTKDRTMEAKHHDIHNRSRNRKNPAAPPSASRPRRTHTHAPPKRHKKDPSQNYDEKELTNSLHNLCISRNLIESSAGIQKRRRVMKELDSMLCRWCSTLSSGKEANSMASPSLLSFGSYRLGVHTPDADVDCLVLAPPHVTREDFFGGWVDVLKQDERVSELHPVASAYTPVIKFQMESVKIDLIFARINNAEWLREHGMKSAHIQNVDDATISLDSLEESPEVEVDDTLLVGLDETSIRSINGVRVAQFLLSAVGRNKTQLENFRLTLRAVKEWARVHGLYSNVLGFLGGVNWAILVCWVCQKNPDATPSALLRMFFRRFSTWEWPAPVRIAKQAPFAERGDLPVWDPVNNFRDAKHLMPIITPCYPSMNSSYNVGEPQLRRIREELVRASKLCSDVSRGKKTWEALFEGNSFFTQHATYLQVDITSTNEDDFRAWFGLCEARMRLLIVGLESPLQGVRAYPFAKFFHRRPSGDDQSLFIASFFIALRFAGSVQRVDLGPLATDFLQVVNSWEKRQNTMDLIMNVVSQKHLPPFVFEADSEAISSTKLNTQELQFSSKVSTDFEHATTPISSSLGRKSQCDSASSSPSEFTSPLKRTKINLK</sequence>
<dbReference type="Proteomes" id="UP001516023">
    <property type="component" value="Unassembled WGS sequence"/>
</dbReference>
<protein>
    <recommendedName>
        <fullName evidence="11">Poly(A) polymerase</fullName>
        <ecNumber evidence="11">2.7.7.19</ecNumber>
    </recommendedName>
</protein>
<dbReference type="InterPro" id="IPR007010">
    <property type="entry name" value="PolA_pol_RNA-bd_dom"/>
</dbReference>
<keyword evidence="6 13" id="KW-0479">Metal-binding</keyword>
<dbReference type="PANTHER" id="PTHR10682">
    <property type="entry name" value="POLY A POLYMERASE"/>
    <property type="match status" value="1"/>
</dbReference>
<evidence type="ECO:0000259" key="17">
    <source>
        <dbReference type="Pfam" id="PF20750"/>
    </source>
</evidence>
<dbReference type="InterPro" id="IPR048840">
    <property type="entry name" value="PolA_pol_NTPase"/>
</dbReference>
<dbReference type="InterPro" id="IPR043519">
    <property type="entry name" value="NT_sf"/>
</dbReference>
<proteinExistence type="inferred from homology"/>
<evidence type="ECO:0000256" key="14">
    <source>
        <dbReference type="SAM" id="MobiDB-lite"/>
    </source>
</evidence>
<dbReference type="EC" id="2.7.7.19" evidence="11"/>
<dbReference type="GO" id="GO:0005524">
    <property type="term" value="F:ATP binding"/>
    <property type="evidence" value="ECO:0007669"/>
    <property type="project" value="UniProtKB-UniRule"/>
</dbReference>
<evidence type="ECO:0000256" key="10">
    <source>
        <dbReference type="ARBA" id="ARBA00023242"/>
    </source>
</evidence>
<dbReference type="InterPro" id="IPR014492">
    <property type="entry name" value="PolyA_polymerase"/>
</dbReference>
<feature type="binding site" evidence="12">
    <location>
        <begin position="299"/>
        <end position="300"/>
    </location>
    <ligand>
        <name>ATP</name>
        <dbReference type="ChEBI" id="CHEBI:30616"/>
    </ligand>
</feature>
<dbReference type="Pfam" id="PF20750">
    <property type="entry name" value="PAP_NTPase"/>
    <property type="match status" value="1"/>
</dbReference>
<feature type="compositionally biased region" description="Low complexity" evidence="14">
    <location>
        <begin position="591"/>
        <end position="601"/>
    </location>
</feature>
<dbReference type="SUPFAM" id="SSF55003">
    <property type="entry name" value="PAP/Archaeal CCA-adding enzyme, C-terminal domain"/>
    <property type="match status" value="1"/>
</dbReference>
<dbReference type="GO" id="GO:0046872">
    <property type="term" value="F:metal ion binding"/>
    <property type="evidence" value="ECO:0007669"/>
    <property type="project" value="UniProtKB-KW"/>
</dbReference>
<feature type="region of interest" description="Disordered" evidence="14">
    <location>
        <begin position="1"/>
        <end position="62"/>
    </location>
</feature>
<evidence type="ECO:0000256" key="3">
    <source>
        <dbReference type="ARBA" id="ARBA00010912"/>
    </source>
</evidence>
<feature type="binding site" evidence="13">
    <location>
        <position position="137"/>
    </location>
    <ligand>
        <name>Mg(2+)</name>
        <dbReference type="ChEBI" id="CHEBI:18420"/>
        <label>2</label>
        <note>catalytic</note>
    </ligand>
</feature>
<feature type="binding site" evidence="13">
    <location>
        <position position="137"/>
    </location>
    <ligand>
        <name>Mg(2+)</name>
        <dbReference type="ChEBI" id="CHEBI:18420"/>
        <label>1</label>
        <note>catalytic</note>
    </ligand>
</feature>
<feature type="binding site" evidence="12">
    <location>
        <position position="133"/>
    </location>
    <ligand>
        <name>ATP</name>
        <dbReference type="ChEBI" id="CHEBI:30616"/>
    </ligand>
</feature>
<keyword evidence="9 13" id="KW-0460">Magnesium</keyword>
<dbReference type="InterPro" id="IPR007012">
    <property type="entry name" value="PolA_pol_cen_dom"/>
</dbReference>
<feature type="region of interest" description="Disordered" evidence="14">
    <location>
        <begin position="578"/>
        <end position="611"/>
    </location>
</feature>
<feature type="binding site" evidence="12">
    <location>
        <position position="290"/>
    </location>
    <ligand>
        <name>ATP</name>
        <dbReference type="ChEBI" id="CHEBI:30616"/>
    </ligand>
</feature>